<dbReference type="EMBL" id="LRPC01000012">
    <property type="protein sequence ID" value="KYG76145.1"/>
    <property type="molecule type" value="Genomic_DNA"/>
</dbReference>
<sequence>MKLMIESDLKSLEQFLKKPLPEIPEEVWTFLDIAGFPHYENVISNIYAYYFDKERSHGFKDLYLRALFSAIEKKARNTSFKPKLKYLADWNEWEVYREEPVKKQRIDILLKEIGGNEESYVIVENKMFHYLNNDLDTYWSIDKTNRKVGVVLSLFEEKPKHNGFINITHSEFFEEVKNLQGQYLEFSQSRDVFILKDLLLNINYQIMNQRHEPGLLKFYAEHKEKINEVVELHFRVKEAFMNEVNNIGESRGFEILSKRSKDYREYSIGTSKRSKIKNIGLQIYFNEELENEHFSIYIFLYGKLKTEYKSILSKRKTAKLKSFESFLSKKKISLYSEEGRNWIGVATKNYDLNHIDFDLDKLDGLVEQWLEVIEELKELLSS</sequence>
<evidence type="ECO:0000313" key="1">
    <source>
        <dbReference type="EMBL" id="KYG76145.1"/>
    </source>
</evidence>
<dbReference type="Pfam" id="PF14281">
    <property type="entry name" value="PDDEXK_4"/>
    <property type="match status" value="1"/>
</dbReference>
<gene>
    <name evidence="1" type="ORF">AWW68_10040</name>
</gene>
<reference evidence="1 2" key="1">
    <citation type="submission" date="2016-01" db="EMBL/GenBank/DDBJ databases">
        <title>Genome sequencing of Roseivirga spongicola UST030701-084.</title>
        <authorList>
            <person name="Selvaratnam C."/>
            <person name="Thevarajoo S."/>
            <person name="Goh K.M."/>
            <person name="Ee R."/>
            <person name="Chan K.-G."/>
            <person name="Chong C.S."/>
        </authorList>
    </citation>
    <scope>NUCLEOTIDE SEQUENCE [LARGE SCALE GENOMIC DNA]</scope>
    <source>
        <strain evidence="1 2">UST030701-084</strain>
    </source>
</reference>
<name>A0A150XBN8_9BACT</name>
<evidence type="ECO:0000313" key="2">
    <source>
        <dbReference type="Proteomes" id="UP000075606"/>
    </source>
</evidence>
<protein>
    <recommendedName>
        <fullName evidence="3">PD-(D/E)XK nuclease superfamily protein</fullName>
    </recommendedName>
</protein>
<accession>A0A150XBN8</accession>
<dbReference type="STRING" id="333140.AWW68_10040"/>
<dbReference type="AlphaFoldDB" id="A0A150XBN8"/>
<organism evidence="1 2">
    <name type="scientific">Roseivirga spongicola</name>
    <dbReference type="NCBI Taxonomy" id="333140"/>
    <lineage>
        <taxon>Bacteria</taxon>
        <taxon>Pseudomonadati</taxon>
        <taxon>Bacteroidota</taxon>
        <taxon>Cytophagia</taxon>
        <taxon>Cytophagales</taxon>
        <taxon>Roseivirgaceae</taxon>
        <taxon>Roseivirga</taxon>
    </lineage>
</organism>
<keyword evidence="2" id="KW-1185">Reference proteome</keyword>
<comment type="caution">
    <text evidence="1">The sequence shown here is derived from an EMBL/GenBank/DDBJ whole genome shotgun (WGS) entry which is preliminary data.</text>
</comment>
<evidence type="ECO:0008006" key="3">
    <source>
        <dbReference type="Google" id="ProtNLM"/>
    </source>
</evidence>
<proteinExistence type="predicted"/>
<dbReference type="InterPro" id="IPR029470">
    <property type="entry name" value="PDDEXK_4"/>
</dbReference>
<dbReference type="Proteomes" id="UP000075606">
    <property type="component" value="Unassembled WGS sequence"/>
</dbReference>